<evidence type="ECO:0000313" key="2">
    <source>
        <dbReference type="Proteomes" id="UP001239111"/>
    </source>
</evidence>
<feature type="non-terminal residue" evidence="1">
    <location>
        <position position="1"/>
    </location>
</feature>
<keyword evidence="2" id="KW-1185">Reference proteome</keyword>
<dbReference type="Proteomes" id="UP001239111">
    <property type="component" value="Chromosome 1"/>
</dbReference>
<sequence>YTDENVSQIFLNDVIDTNIDDIKSVLGIIDPTILPDIKLKHGHFFDGHLRNISLVKRTGNCSAKYSDKMLSFNFNMGWTNSEIVGDYEYRYTFLFIERKGNLSGIMDHLSFDLALDIDLKHYLIILRSIQITDIG</sequence>
<protein>
    <submittedName>
        <fullName evidence="1">Uncharacterized protein</fullName>
    </submittedName>
</protein>
<name>A0ACC2PT65_9HYME</name>
<comment type="caution">
    <text evidence="1">The sequence shown here is derived from an EMBL/GenBank/DDBJ whole genome shotgun (WGS) entry which is preliminary data.</text>
</comment>
<gene>
    <name evidence="1" type="ORF">QAD02_022500</name>
</gene>
<dbReference type="EMBL" id="CM056741">
    <property type="protein sequence ID" value="KAJ8686706.1"/>
    <property type="molecule type" value="Genomic_DNA"/>
</dbReference>
<accession>A0ACC2PT65</accession>
<feature type="non-terminal residue" evidence="1">
    <location>
        <position position="135"/>
    </location>
</feature>
<reference evidence="1" key="1">
    <citation type="submission" date="2023-04" db="EMBL/GenBank/DDBJ databases">
        <title>A chromosome-level genome assembly of the parasitoid wasp Eretmocerus hayati.</title>
        <authorList>
            <person name="Zhong Y."/>
            <person name="Liu S."/>
            <person name="Liu Y."/>
        </authorList>
    </citation>
    <scope>NUCLEOTIDE SEQUENCE</scope>
    <source>
        <strain evidence="1">ZJU_SS_LIU_2023</strain>
    </source>
</reference>
<evidence type="ECO:0000313" key="1">
    <source>
        <dbReference type="EMBL" id="KAJ8686706.1"/>
    </source>
</evidence>
<organism evidence="1 2">
    <name type="scientific">Eretmocerus hayati</name>
    <dbReference type="NCBI Taxonomy" id="131215"/>
    <lineage>
        <taxon>Eukaryota</taxon>
        <taxon>Metazoa</taxon>
        <taxon>Ecdysozoa</taxon>
        <taxon>Arthropoda</taxon>
        <taxon>Hexapoda</taxon>
        <taxon>Insecta</taxon>
        <taxon>Pterygota</taxon>
        <taxon>Neoptera</taxon>
        <taxon>Endopterygota</taxon>
        <taxon>Hymenoptera</taxon>
        <taxon>Apocrita</taxon>
        <taxon>Proctotrupomorpha</taxon>
        <taxon>Chalcidoidea</taxon>
        <taxon>Aphelinidae</taxon>
        <taxon>Aphelininae</taxon>
        <taxon>Eretmocerus</taxon>
    </lineage>
</organism>
<proteinExistence type="predicted"/>